<comment type="caution">
    <text evidence="1">The sequence shown here is derived from an EMBL/GenBank/DDBJ whole genome shotgun (WGS) entry which is preliminary data.</text>
</comment>
<reference evidence="1" key="1">
    <citation type="submission" date="2021-04" db="EMBL/GenBank/DDBJ databases">
        <authorList>
            <consortium name="Molecular Ecology Group"/>
        </authorList>
    </citation>
    <scope>NUCLEOTIDE SEQUENCE</scope>
</reference>
<evidence type="ECO:0000313" key="1">
    <source>
        <dbReference type="EMBL" id="CAG5128507.1"/>
    </source>
</evidence>
<name>A0A8S3ZGG0_9EUPU</name>
<proteinExistence type="predicted"/>
<feature type="non-terminal residue" evidence="1">
    <location>
        <position position="1"/>
    </location>
</feature>
<dbReference type="AlphaFoldDB" id="A0A8S3ZGG0"/>
<evidence type="ECO:0000313" key="2">
    <source>
        <dbReference type="Proteomes" id="UP000678393"/>
    </source>
</evidence>
<keyword evidence="2" id="KW-1185">Reference proteome</keyword>
<sequence length="388" mass="44330">VNLHPPSADNPGKYLLNVKVTKSPFVPSQVRVTKRPIKMKRPFSDVLPPSPFNETNNQSLEGRYLVYLCDPQHLCGGWGDRQRGIVSTYLLSRLTKRQLKIIMTTPCNLRLFYKPNKVQWMPRANELVTNSNITINALLDKNFQFSIKDGDFNVKYSQKVIYLKTNQDYYSHLTKNSAYSSVLDQWGGLYKRRSRFHWAWTDLMQPSHMLLSHLQYILGPQLLIRKGLISKPVKIKTVNSTSAIGNSTLICAHVRMGKNPTIPMDENLQSFSIEHLPTLLKFMSSNDALGNAKFFVATDYEHVRAESKQFFGDRLLDYGGKILHIDRQRSEHSACVGFEVALIDQFILSLCDILIVCKSGFSINASYMSNSTGHVYYMKDGKIEHIQD</sequence>
<dbReference type="Gene3D" id="3.40.50.11350">
    <property type="match status" value="1"/>
</dbReference>
<dbReference type="Proteomes" id="UP000678393">
    <property type="component" value="Unassembled WGS sequence"/>
</dbReference>
<protein>
    <submittedName>
        <fullName evidence="1">Uncharacterized protein</fullName>
    </submittedName>
</protein>
<gene>
    <name evidence="1" type="ORF">CUNI_LOCUS14065</name>
</gene>
<dbReference type="EMBL" id="CAJHNH020003090">
    <property type="protein sequence ID" value="CAG5128507.1"/>
    <property type="molecule type" value="Genomic_DNA"/>
</dbReference>
<dbReference type="OrthoDB" id="428346at2759"/>
<organism evidence="1 2">
    <name type="scientific">Candidula unifasciata</name>
    <dbReference type="NCBI Taxonomy" id="100452"/>
    <lineage>
        <taxon>Eukaryota</taxon>
        <taxon>Metazoa</taxon>
        <taxon>Spiralia</taxon>
        <taxon>Lophotrochozoa</taxon>
        <taxon>Mollusca</taxon>
        <taxon>Gastropoda</taxon>
        <taxon>Heterobranchia</taxon>
        <taxon>Euthyneura</taxon>
        <taxon>Panpulmonata</taxon>
        <taxon>Eupulmonata</taxon>
        <taxon>Stylommatophora</taxon>
        <taxon>Helicina</taxon>
        <taxon>Helicoidea</taxon>
        <taxon>Geomitridae</taxon>
        <taxon>Candidula</taxon>
    </lineage>
</organism>
<accession>A0A8S3ZGG0</accession>